<protein>
    <submittedName>
        <fullName evidence="1">Uncharacterized protein</fullName>
    </submittedName>
</protein>
<gene>
    <name evidence="1" type="ORF">LSINAPIS_LOCUS7658</name>
</gene>
<sequence>MREIISLVYPAGSFQILVWLRHYIKQGFDCGIHLQKTSASRTFRASLTSHSGSTAATFLTTILRRWSAPVSYISWNTIHSGITRRRMLSEWRWTGSRYTSGTVRADTSAMVYGSRFC</sequence>
<keyword evidence="2" id="KW-1185">Reference proteome</keyword>
<evidence type="ECO:0000313" key="1">
    <source>
        <dbReference type="EMBL" id="VVC96089.1"/>
    </source>
</evidence>
<organism evidence="1 2">
    <name type="scientific">Leptidea sinapis</name>
    <dbReference type="NCBI Taxonomy" id="189913"/>
    <lineage>
        <taxon>Eukaryota</taxon>
        <taxon>Metazoa</taxon>
        <taxon>Ecdysozoa</taxon>
        <taxon>Arthropoda</taxon>
        <taxon>Hexapoda</taxon>
        <taxon>Insecta</taxon>
        <taxon>Pterygota</taxon>
        <taxon>Neoptera</taxon>
        <taxon>Endopterygota</taxon>
        <taxon>Lepidoptera</taxon>
        <taxon>Glossata</taxon>
        <taxon>Ditrysia</taxon>
        <taxon>Papilionoidea</taxon>
        <taxon>Pieridae</taxon>
        <taxon>Dismorphiinae</taxon>
        <taxon>Leptidea</taxon>
    </lineage>
</organism>
<dbReference type="EMBL" id="FZQP02002559">
    <property type="protein sequence ID" value="VVC96089.1"/>
    <property type="molecule type" value="Genomic_DNA"/>
</dbReference>
<accession>A0A5E4QE81</accession>
<reference evidence="1 2" key="1">
    <citation type="submission" date="2017-07" db="EMBL/GenBank/DDBJ databases">
        <authorList>
            <person name="Talla V."/>
            <person name="Backstrom N."/>
        </authorList>
    </citation>
    <scope>NUCLEOTIDE SEQUENCE [LARGE SCALE GENOMIC DNA]</scope>
</reference>
<evidence type="ECO:0000313" key="2">
    <source>
        <dbReference type="Proteomes" id="UP000324832"/>
    </source>
</evidence>
<proteinExistence type="predicted"/>
<dbReference type="Proteomes" id="UP000324832">
    <property type="component" value="Unassembled WGS sequence"/>
</dbReference>
<dbReference type="AlphaFoldDB" id="A0A5E4QE81"/>
<name>A0A5E4QE81_9NEOP</name>